<evidence type="ECO:0000256" key="4">
    <source>
        <dbReference type="ARBA" id="ARBA00022692"/>
    </source>
</evidence>
<dbReference type="PRINTS" id="PR01815">
    <property type="entry name" value="BACEFAMILY"/>
</dbReference>
<keyword evidence="6 12" id="KW-0064">Aspartyl protease</keyword>
<dbReference type="InterPro" id="IPR009119">
    <property type="entry name" value="BACE"/>
</dbReference>
<dbReference type="InterPro" id="IPR001969">
    <property type="entry name" value="Aspartic_peptidase_AS"/>
</dbReference>
<dbReference type="InterPro" id="IPR033121">
    <property type="entry name" value="PEPTIDASE_A1"/>
</dbReference>
<evidence type="ECO:0000256" key="3">
    <source>
        <dbReference type="ARBA" id="ARBA00022670"/>
    </source>
</evidence>
<dbReference type="Gene3D" id="2.40.70.10">
    <property type="entry name" value="Acid Proteases"/>
    <property type="match status" value="2"/>
</dbReference>
<evidence type="ECO:0000256" key="12">
    <source>
        <dbReference type="RuleBase" id="RU000454"/>
    </source>
</evidence>
<proteinExistence type="inferred from homology"/>
<dbReference type="Pfam" id="PF00026">
    <property type="entry name" value="Asp"/>
    <property type="match status" value="1"/>
</dbReference>
<evidence type="ECO:0000313" key="16">
    <source>
        <dbReference type="Proteomes" id="UP001152320"/>
    </source>
</evidence>
<dbReference type="SUPFAM" id="SSF50630">
    <property type="entry name" value="Acid proteases"/>
    <property type="match status" value="1"/>
</dbReference>
<accession>A0A9Q1BYD0</accession>
<organism evidence="15 16">
    <name type="scientific">Holothuria leucospilota</name>
    <name type="common">Black long sea cucumber</name>
    <name type="synonym">Mertensiothuria leucospilota</name>
    <dbReference type="NCBI Taxonomy" id="206669"/>
    <lineage>
        <taxon>Eukaryota</taxon>
        <taxon>Metazoa</taxon>
        <taxon>Echinodermata</taxon>
        <taxon>Eleutherozoa</taxon>
        <taxon>Echinozoa</taxon>
        <taxon>Holothuroidea</taxon>
        <taxon>Aspidochirotacea</taxon>
        <taxon>Aspidochirotida</taxon>
        <taxon>Holothuriidae</taxon>
        <taxon>Holothuria</taxon>
    </lineage>
</organism>
<comment type="similarity">
    <text evidence="2 12">Belongs to the peptidase A1 family.</text>
</comment>
<dbReference type="PROSITE" id="PS51767">
    <property type="entry name" value="PEPTIDASE_A1"/>
    <property type="match status" value="1"/>
</dbReference>
<dbReference type="InterPro" id="IPR009120">
    <property type="entry name" value="BACE1"/>
</dbReference>
<sequence length="528" mass="59270">MVCYKIARTTLGQMFAMKCVWWNFFINICLMVVFSTLAHGKVYSLKLTKTKEYSFQEVFMKGQVKLKRQRDNMRGNPGNGYSIDIEVGTPGQKLNVLVDTGSSNFAIASAPNPLISTFYKFNESSTYVPSNKEIKIEYTEGKWNGVLGKDVINLPTGPEESFTAHIASILESENFFINGSYWQGILGLGYKEIARPDSSVEPFFDSLVRQTNIDDIFAIQLCGIEDVKNATRLVTSGSLTMGGIDTSLIPDPGKIYYTPLRKKWFYEVVITNMKVDNESLGLDCKEYNNDKTIVDSGTTSLRLPEKVLTEVVKEIKAKADPEFLKEDQIPEDFWTREFILCRENQGSQEIWNYFPSLTISLQGMSAGEEFELLIPPRQYLRLVESGDTGGKCYKFGMAPSVSGTVLGVTVMEGFYVVFDRENGQIGFAASTCAKSQCLDGEPCNEKAPAITGVLHTDATDCAFTRYSNSSDAMAIVGYIMLAICILCFTPLILMYLHLKWRQYCMNSNKYRHMNDESISGSIENEEME</sequence>
<dbReference type="PROSITE" id="PS00141">
    <property type="entry name" value="ASP_PROTEASE"/>
    <property type="match status" value="1"/>
</dbReference>
<evidence type="ECO:0000256" key="7">
    <source>
        <dbReference type="ARBA" id="ARBA00022801"/>
    </source>
</evidence>
<evidence type="ECO:0000256" key="8">
    <source>
        <dbReference type="ARBA" id="ARBA00022989"/>
    </source>
</evidence>
<evidence type="ECO:0000256" key="2">
    <source>
        <dbReference type="ARBA" id="ARBA00007447"/>
    </source>
</evidence>
<evidence type="ECO:0000256" key="11">
    <source>
        <dbReference type="PIRSR" id="PIRSR601461-1"/>
    </source>
</evidence>
<evidence type="ECO:0000256" key="1">
    <source>
        <dbReference type="ARBA" id="ARBA00004479"/>
    </source>
</evidence>
<dbReference type="PRINTS" id="PR00792">
    <property type="entry name" value="PEPSIN"/>
</dbReference>
<evidence type="ECO:0000256" key="13">
    <source>
        <dbReference type="SAM" id="Phobius"/>
    </source>
</evidence>
<dbReference type="InterPro" id="IPR021109">
    <property type="entry name" value="Peptidase_aspartic_dom_sf"/>
</dbReference>
<reference evidence="15" key="1">
    <citation type="submission" date="2021-10" db="EMBL/GenBank/DDBJ databases">
        <title>Tropical sea cucumber genome reveals ecological adaptation and Cuvierian tubules defense mechanism.</title>
        <authorList>
            <person name="Chen T."/>
        </authorList>
    </citation>
    <scope>NUCLEOTIDE SEQUENCE</scope>
    <source>
        <strain evidence="15">Nanhai2018</strain>
        <tissue evidence="15">Muscle</tissue>
    </source>
</reference>
<evidence type="ECO:0000256" key="6">
    <source>
        <dbReference type="ARBA" id="ARBA00022750"/>
    </source>
</evidence>
<keyword evidence="4 13" id="KW-0812">Transmembrane</keyword>
<protein>
    <submittedName>
        <fullName evidence="15">Beta-secretase</fullName>
    </submittedName>
</protein>
<name>A0A9Q1BYD0_HOLLE</name>
<dbReference type="GO" id="GO:0050435">
    <property type="term" value="P:amyloid-beta metabolic process"/>
    <property type="evidence" value="ECO:0007669"/>
    <property type="project" value="TreeGrafter"/>
</dbReference>
<evidence type="ECO:0000256" key="9">
    <source>
        <dbReference type="ARBA" id="ARBA00023136"/>
    </source>
</evidence>
<evidence type="ECO:0000256" key="5">
    <source>
        <dbReference type="ARBA" id="ARBA00022729"/>
    </source>
</evidence>
<dbReference type="GO" id="GO:0005768">
    <property type="term" value="C:endosome"/>
    <property type="evidence" value="ECO:0007669"/>
    <property type="project" value="TreeGrafter"/>
</dbReference>
<keyword evidence="7 12" id="KW-0378">Hydrolase</keyword>
<feature type="active site" evidence="11">
    <location>
        <position position="295"/>
    </location>
</feature>
<dbReference type="GO" id="GO:0004190">
    <property type="term" value="F:aspartic-type endopeptidase activity"/>
    <property type="evidence" value="ECO:0007669"/>
    <property type="project" value="UniProtKB-KW"/>
</dbReference>
<feature type="transmembrane region" description="Helical" evidence="13">
    <location>
        <begin position="20"/>
        <end position="40"/>
    </location>
</feature>
<dbReference type="FunFam" id="2.40.70.10:FF:000007">
    <property type="entry name" value="Beta-secretase 1"/>
    <property type="match status" value="1"/>
</dbReference>
<evidence type="ECO:0000256" key="10">
    <source>
        <dbReference type="ARBA" id="ARBA00023145"/>
    </source>
</evidence>
<keyword evidence="8 13" id="KW-1133">Transmembrane helix</keyword>
<feature type="active site" evidence="11">
    <location>
        <position position="99"/>
    </location>
</feature>
<dbReference type="AlphaFoldDB" id="A0A9Q1BYD0"/>
<feature type="transmembrane region" description="Helical" evidence="13">
    <location>
        <begin position="475"/>
        <end position="496"/>
    </location>
</feature>
<keyword evidence="5" id="KW-0732">Signal</keyword>
<dbReference type="EMBL" id="JAIZAY010000010">
    <property type="protein sequence ID" value="KAJ8034865.1"/>
    <property type="molecule type" value="Genomic_DNA"/>
</dbReference>
<dbReference type="GO" id="GO:0006509">
    <property type="term" value="P:membrane protein ectodomain proteolysis"/>
    <property type="evidence" value="ECO:0007669"/>
    <property type="project" value="TreeGrafter"/>
</dbReference>
<keyword evidence="10" id="KW-0865">Zymogen</keyword>
<dbReference type="GO" id="GO:0005886">
    <property type="term" value="C:plasma membrane"/>
    <property type="evidence" value="ECO:0007669"/>
    <property type="project" value="TreeGrafter"/>
</dbReference>
<comment type="subcellular location">
    <subcellularLocation>
        <location evidence="1">Membrane</location>
        <topology evidence="1">Single-pass type I membrane protein</topology>
    </subcellularLocation>
</comment>
<dbReference type="PRINTS" id="PR01816">
    <property type="entry name" value="BACE1"/>
</dbReference>
<dbReference type="PANTHER" id="PTHR47965">
    <property type="entry name" value="ASPARTYL PROTEASE-RELATED"/>
    <property type="match status" value="1"/>
</dbReference>
<keyword evidence="3 12" id="KW-0645">Protease</keyword>
<dbReference type="PANTHER" id="PTHR47965:SF12">
    <property type="entry name" value="ASPARTIC PROTEINASE 3-RELATED"/>
    <property type="match status" value="1"/>
</dbReference>
<evidence type="ECO:0000313" key="15">
    <source>
        <dbReference type="EMBL" id="KAJ8034865.1"/>
    </source>
</evidence>
<evidence type="ECO:0000259" key="14">
    <source>
        <dbReference type="PROSITE" id="PS51767"/>
    </source>
</evidence>
<dbReference type="OrthoDB" id="2747330at2759"/>
<dbReference type="GO" id="GO:0005802">
    <property type="term" value="C:trans-Golgi network"/>
    <property type="evidence" value="ECO:0007669"/>
    <property type="project" value="TreeGrafter"/>
</dbReference>
<dbReference type="Proteomes" id="UP001152320">
    <property type="component" value="Chromosome 10"/>
</dbReference>
<dbReference type="InterPro" id="IPR001461">
    <property type="entry name" value="Aspartic_peptidase_A1"/>
</dbReference>
<gene>
    <name evidence="15" type="ORF">HOLleu_21881</name>
</gene>
<feature type="domain" description="Peptidase A1" evidence="14">
    <location>
        <begin position="81"/>
        <end position="428"/>
    </location>
</feature>
<comment type="caution">
    <text evidence="15">The sequence shown here is derived from an EMBL/GenBank/DDBJ whole genome shotgun (WGS) entry which is preliminary data.</text>
</comment>
<keyword evidence="9 13" id="KW-0472">Membrane</keyword>
<keyword evidence="16" id="KW-1185">Reference proteome</keyword>